<dbReference type="AlphaFoldDB" id="A0A0C1QLW9"/>
<dbReference type="CDD" id="cd00158">
    <property type="entry name" value="RHOD"/>
    <property type="match status" value="1"/>
</dbReference>
<dbReference type="Gene3D" id="3.40.250.10">
    <property type="entry name" value="Rhodanese-like domain"/>
    <property type="match status" value="2"/>
</dbReference>
<dbReference type="InterPro" id="IPR036873">
    <property type="entry name" value="Rhodanese-like_dom_sf"/>
</dbReference>
<dbReference type="InterPro" id="IPR050229">
    <property type="entry name" value="GlpE_sulfurtransferase"/>
</dbReference>
<reference evidence="3 4" key="1">
    <citation type="submission" date="2015-01" db="EMBL/GenBank/DDBJ databases">
        <title>Genome sequence of the anaerobic bacterium Geobacter soli GSS01, a dissimilatory Fe(III) reducer from soil.</title>
        <authorList>
            <person name="Yang G."/>
            <person name="Zhou S."/>
        </authorList>
    </citation>
    <scope>NUCLEOTIDE SEQUENCE [LARGE SCALE GENOMIC DNA]</scope>
    <source>
        <strain evidence="3 4">GSS01</strain>
    </source>
</reference>
<dbReference type="RefSeq" id="WP_039643430.1">
    <property type="nucleotide sequence ID" value="NZ_JXBL01000001.1"/>
</dbReference>
<dbReference type="PANTHER" id="PTHR43031">
    <property type="entry name" value="FAD-DEPENDENT OXIDOREDUCTASE"/>
    <property type="match status" value="1"/>
</dbReference>
<feature type="domain" description="Rhodanese" evidence="2">
    <location>
        <begin position="161"/>
        <end position="247"/>
    </location>
</feature>
<protein>
    <submittedName>
        <fullName evidence="3">Sulfurtransferase</fullName>
    </submittedName>
</protein>
<sequence>MRRIALFALVCAAVALGVLAGSPVRAAGDYPVVTTDHLKAMIDEKQDFLLIDARTPEEYAEAHIVGAVNVPEKTFDSASAQLPADKAKLIVLYCNGVKCGKSKRVAKKVEPLGYTAIAVYNEGMPVWEERGLPIVTGAGYGRKIDTTKVPAAELDRMIRSGSQDYILIDVRDEMEFEEGHIPTAINIPAEQLAARSDQLPKEKKIIVYCNTGSRSYMAYKKLIGLAYPSIFQSLFVEWKEAGLPTAR</sequence>
<dbReference type="InterPro" id="IPR001763">
    <property type="entry name" value="Rhodanese-like_dom"/>
</dbReference>
<keyword evidence="1" id="KW-0732">Signal</keyword>
<feature type="chain" id="PRO_5002151294" evidence="1">
    <location>
        <begin position="27"/>
        <end position="247"/>
    </location>
</feature>
<proteinExistence type="predicted"/>
<evidence type="ECO:0000313" key="4">
    <source>
        <dbReference type="Proteomes" id="UP000031433"/>
    </source>
</evidence>
<comment type="caution">
    <text evidence="3">The sequence shown here is derived from an EMBL/GenBank/DDBJ whole genome shotgun (WGS) entry which is preliminary data.</text>
</comment>
<dbReference type="SUPFAM" id="SSF52821">
    <property type="entry name" value="Rhodanese/Cell cycle control phosphatase"/>
    <property type="match status" value="2"/>
</dbReference>
<name>A0A0C1QLW9_9BACT</name>
<dbReference type="PROSITE" id="PS50206">
    <property type="entry name" value="RHODANESE_3"/>
    <property type="match status" value="2"/>
</dbReference>
<dbReference type="Proteomes" id="UP000031433">
    <property type="component" value="Unassembled WGS sequence"/>
</dbReference>
<dbReference type="SMART" id="SM00450">
    <property type="entry name" value="RHOD"/>
    <property type="match status" value="2"/>
</dbReference>
<evidence type="ECO:0000259" key="2">
    <source>
        <dbReference type="PROSITE" id="PS50206"/>
    </source>
</evidence>
<keyword evidence="3" id="KW-0808">Transferase</keyword>
<gene>
    <name evidence="3" type="ORF">SE37_02780</name>
</gene>
<dbReference type="GO" id="GO:0016740">
    <property type="term" value="F:transferase activity"/>
    <property type="evidence" value="ECO:0007669"/>
    <property type="project" value="UniProtKB-KW"/>
</dbReference>
<dbReference type="EMBL" id="JXBL01000001">
    <property type="protein sequence ID" value="KIE41627.1"/>
    <property type="molecule type" value="Genomic_DNA"/>
</dbReference>
<dbReference type="PANTHER" id="PTHR43031:SF1">
    <property type="entry name" value="PYRIDINE NUCLEOTIDE-DISULPHIDE OXIDOREDUCTASE"/>
    <property type="match status" value="1"/>
</dbReference>
<dbReference type="Pfam" id="PF00581">
    <property type="entry name" value="Rhodanese"/>
    <property type="match status" value="2"/>
</dbReference>
<accession>A0A0C1QLW9</accession>
<feature type="domain" description="Rhodanese" evidence="2">
    <location>
        <begin position="44"/>
        <end position="136"/>
    </location>
</feature>
<keyword evidence="4" id="KW-1185">Reference proteome</keyword>
<evidence type="ECO:0000313" key="3">
    <source>
        <dbReference type="EMBL" id="KIE41627.1"/>
    </source>
</evidence>
<evidence type="ECO:0000256" key="1">
    <source>
        <dbReference type="SAM" id="SignalP"/>
    </source>
</evidence>
<organism evidence="3 4">
    <name type="scientific">Geobacter soli</name>
    <dbReference type="NCBI Taxonomy" id="1510391"/>
    <lineage>
        <taxon>Bacteria</taxon>
        <taxon>Pseudomonadati</taxon>
        <taxon>Thermodesulfobacteriota</taxon>
        <taxon>Desulfuromonadia</taxon>
        <taxon>Geobacterales</taxon>
        <taxon>Geobacteraceae</taxon>
        <taxon>Geobacter</taxon>
    </lineage>
</organism>
<feature type="signal peptide" evidence="1">
    <location>
        <begin position="1"/>
        <end position="26"/>
    </location>
</feature>